<evidence type="ECO:0000259" key="4">
    <source>
        <dbReference type="Pfam" id="PF08240"/>
    </source>
</evidence>
<dbReference type="STRING" id="342668.A0A1B8GEU7"/>
<feature type="region of interest" description="Disordered" evidence="3">
    <location>
        <begin position="13"/>
        <end position="50"/>
    </location>
</feature>
<keyword evidence="2" id="KW-0560">Oxidoreductase</keyword>
<dbReference type="SUPFAM" id="SSF51735">
    <property type="entry name" value="NAD(P)-binding Rossmann-fold domains"/>
    <property type="match status" value="1"/>
</dbReference>
<name>A0A1B8GEU7_9PEZI</name>
<dbReference type="PANTHER" id="PTHR43482">
    <property type="entry name" value="PROTEIN AST1-RELATED"/>
    <property type="match status" value="1"/>
</dbReference>
<evidence type="ECO:0000256" key="2">
    <source>
        <dbReference type="ARBA" id="ARBA00023002"/>
    </source>
</evidence>
<dbReference type="Gene3D" id="3.90.180.10">
    <property type="entry name" value="Medium-chain alcohol dehydrogenases, catalytic domain"/>
    <property type="match status" value="1"/>
</dbReference>
<dbReference type="InterPro" id="IPR052585">
    <property type="entry name" value="Lipid_raft_assoc_Zn_ADH"/>
</dbReference>
<feature type="compositionally biased region" description="Low complexity" evidence="3">
    <location>
        <begin position="13"/>
        <end position="30"/>
    </location>
</feature>
<proteinExistence type="inferred from homology"/>
<dbReference type="InterPro" id="IPR036291">
    <property type="entry name" value="NAD(P)-bd_dom_sf"/>
</dbReference>
<dbReference type="GO" id="GO:0016651">
    <property type="term" value="F:oxidoreductase activity, acting on NAD(P)H"/>
    <property type="evidence" value="ECO:0007669"/>
    <property type="project" value="InterPro"/>
</dbReference>
<dbReference type="RefSeq" id="XP_018128066.2">
    <property type="nucleotide sequence ID" value="XM_018277137.2"/>
</dbReference>
<keyword evidence="6" id="KW-1185">Reference proteome</keyword>
<dbReference type="InterPro" id="IPR011032">
    <property type="entry name" value="GroES-like_sf"/>
</dbReference>
<evidence type="ECO:0000256" key="1">
    <source>
        <dbReference type="ARBA" id="ARBA00008072"/>
    </source>
</evidence>
<dbReference type="InterPro" id="IPR047122">
    <property type="entry name" value="Trans-enoyl_RdTase-like"/>
</dbReference>
<dbReference type="CDD" id="cd08249">
    <property type="entry name" value="enoyl_reductase_like"/>
    <property type="match status" value="1"/>
</dbReference>
<protein>
    <recommendedName>
        <fullName evidence="4">Alcohol dehydrogenase-like N-terminal domain-containing protein</fullName>
    </recommendedName>
</protein>
<evidence type="ECO:0000256" key="3">
    <source>
        <dbReference type="SAM" id="MobiDB-lite"/>
    </source>
</evidence>
<dbReference type="PANTHER" id="PTHR43482:SF2">
    <property type="entry name" value="ZINC-BINDING DEHYDROGENASE FAMILY, PUTATIVE (AFU_ORTHOLOGUE AFUA_3G15030)-RELATED"/>
    <property type="match status" value="1"/>
</dbReference>
<dbReference type="AlphaFoldDB" id="A0A1B8GEU7"/>
<reference evidence="5 6" key="1">
    <citation type="submission" date="2016-03" db="EMBL/GenBank/DDBJ databases">
        <title>Comparative genomics of Pseudogymnoascus destructans, the fungus causing white-nose syndrome of bats.</title>
        <authorList>
            <person name="Palmer J.M."/>
            <person name="Drees K.P."/>
            <person name="Foster J.T."/>
            <person name="Lindner D.L."/>
        </authorList>
    </citation>
    <scope>NUCLEOTIDE SEQUENCE [LARGE SCALE GENOMIC DNA]</scope>
    <source>
        <strain evidence="5 6">UAMH 10579</strain>
    </source>
</reference>
<dbReference type="GeneID" id="28841090"/>
<evidence type="ECO:0000313" key="6">
    <source>
        <dbReference type="Proteomes" id="UP000091956"/>
    </source>
</evidence>
<dbReference type="Pfam" id="PF08240">
    <property type="entry name" value="ADH_N"/>
    <property type="match status" value="1"/>
</dbReference>
<dbReference type="SUPFAM" id="SSF50129">
    <property type="entry name" value="GroES-like"/>
    <property type="match status" value="1"/>
</dbReference>
<accession>A0A1B8GEU7</accession>
<feature type="domain" description="Alcohol dehydrogenase-like N-terminal" evidence="4">
    <location>
        <begin position="92"/>
        <end position="179"/>
    </location>
</feature>
<dbReference type="Gene3D" id="3.40.50.720">
    <property type="entry name" value="NAD(P)-binding Rossmann-like Domain"/>
    <property type="match status" value="1"/>
</dbReference>
<dbReference type="Proteomes" id="UP000091956">
    <property type="component" value="Unassembled WGS sequence"/>
</dbReference>
<comment type="similarity">
    <text evidence="1">Belongs to the zinc-containing alcohol dehydrogenase family.</text>
</comment>
<sequence length="444" mass="47870">MLVAKRGFGLETSAAMSTTTSTTTTSTSPSTKRHHHEHDDVVDTPRKRRQTIQKEANVESFQVTHQEVLLLHGVKQPYTHTTKYEIPQIKTDTEMLVKVNVIGLNPIDWKASDFGWGLPALPCISGRDLAGTVVKTPKRESRFKVGDKVIAVSTDYRDNRKSAYQEYAIASEHNVCRLPPSISALDAAPVGVAYVAAALMLGVCIGLDFSHVNGPDLYTISRKLDPESVPKDIKDEVFNSNITPALRPKKGDWLAIWGGSSATGCIALQLAKLAGLRVVCILDVARNGARMLKLGADLLIDRLDTERAVEIVRSVTGGQLTWGIDTRGKESAGLLARAMASPSDAKAEGDNDKGKALGHLVALTGRPSSPTPGIQYHTLPIKLFHEAAPVGEALMVWLERLFEEGKLHPPPIEVATGGLQGVNGALDRLREGAAGGERIVVPLT</sequence>
<dbReference type="InterPro" id="IPR013154">
    <property type="entry name" value="ADH-like_N"/>
</dbReference>
<reference evidence="6" key="2">
    <citation type="journal article" date="2018" name="Nat. Commun.">
        <title>Extreme sensitivity to ultraviolet light in the fungal pathogen causing white-nose syndrome of bats.</title>
        <authorList>
            <person name="Palmer J.M."/>
            <person name="Drees K.P."/>
            <person name="Foster J.T."/>
            <person name="Lindner D.L."/>
        </authorList>
    </citation>
    <scope>NUCLEOTIDE SEQUENCE [LARGE SCALE GENOMIC DNA]</scope>
    <source>
        <strain evidence="6">UAMH 10579</strain>
    </source>
</reference>
<organism evidence="5 6">
    <name type="scientific">Pseudogymnoascus verrucosus</name>
    <dbReference type="NCBI Taxonomy" id="342668"/>
    <lineage>
        <taxon>Eukaryota</taxon>
        <taxon>Fungi</taxon>
        <taxon>Dikarya</taxon>
        <taxon>Ascomycota</taxon>
        <taxon>Pezizomycotina</taxon>
        <taxon>Leotiomycetes</taxon>
        <taxon>Thelebolales</taxon>
        <taxon>Thelebolaceae</taxon>
        <taxon>Pseudogymnoascus</taxon>
    </lineage>
</organism>
<dbReference type="EMBL" id="KV460244">
    <property type="protein sequence ID" value="OBT94333.2"/>
    <property type="molecule type" value="Genomic_DNA"/>
</dbReference>
<gene>
    <name evidence="5" type="ORF">VE01_07704</name>
</gene>
<evidence type="ECO:0000313" key="5">
    <source>
        <dbReference type="EMBL" id="OBT94333.2"/>
    </source>
</evidence>